<keyword evidence="3" id="KW-1003">Cell membrane</keyword>
<dbReference type="AlphaFoldDB" id="A0A5C4NZC8"/>
<reference evidence="7 8" key="1">
    <citation type="submission" date="2019-06" db="EMBL/GenBank/DDBJ databases">
        <title>Genome sequence of Janthinobacterium lividum UCD_MED1.</title>
        <authorList>
            <person name="De Leon M.E."/>
            <person name="Jospin G."/>
        </authorList>
    </citation>
    <scope>NUCLEOTIDE SEQUENCE [LARGE SCALE GENOMIC DNA]</scope>
    <source>
        <strain evidence="7 8">UCD_MED1</strain>
    </source>
</reference>
<evidence type="ECO:0000256" key="4">
    <source>
        <dbReference type="ARBA" id="ARBA00022741"/>
    </source>
</evidence>
<dbReference type="InterPro" id="IPR017871">
    <property type="entry name" value="ABC_transporter-like_CS"/>
</dbReference>
<dbReference type="PANTHER" id="PTHR43776:SF7">
    <property type="entry name" value="D,D-DIPEPTIDE TRANSPORT ATP-BINDING PROTEIN DDPF-RELATED"/>
    <property type="match status" value="1"/>
</dbReference>
<keyword evidence="2" id="KW-0813">Transport</keyword>
<dbReference type="InterPro" id="IPR050319">
    <property type="entry name" value="ABC_transp_ATP-bind"/>
</dbReference>
<dbReference type="SUPFAM" id="SSF52540">
    <property type="entry name" value="P-loop containing nucleoside triphosphate hydrolases"/>
    <property type="match status" value="2"/>
</dbReference>
<evidence type="ECO:0000256" key="5">
    <source>
        <dbReference type="ARBA" id="ARBA00022840"/>
    </source>
</evidence>
<evidence type="ECO:0000313" key="8">
    <source>
        <dbReference type="Proteomes" id="UP000305681"/>
    </source>
</evidence>
<dbReference type="RefSeq" id="WP_139089683.1">
    <property type="nucleotide sequence ID" value="NZ_VDGE01000001.1"/>
</dbReference>
<keyword evidence="4" id="KW-0547">Nucleotide-binding</keyword>
<keyword evidence="3" id="KW-0472">Membrane</keyword>
<dbReference type="InterPro" id="IPR013563">
    <property type="entry name" value="Oligopep_ABC_C"/>
</dbReference>
<dbReference type="Pfam" id="PF08352">
    <property type="entry name" value="oligo_HPY"/>
    <property type="match status" value="1"/>
</dbReference>
<dbReference type="Pfam" id="PF00005">
    <property type="entry name" value="ABC_tran"/>
    <property type="match status" value="2"/>
</dbReference>
<dbReference type="GO" id="GO:0005524">
    <property type="term" value="F:ATP binding"/>
    <property type="evidence" value="ECO:0007669"/>
    <property type="project" value="UniProtKB-KW"/>
</dbReference>
<sequence length="535" mass="55333">MLAAAAFCVEADGRQLLRQLHFRARPGVPLVIIGESGAGKSTLARALLGMAPGRVSGSLRAGGMQLVDADDAALRRWRGRHAGLVPQDVHDALNPQHTVLAQVAAPLRRHLGMRRGPAEQAAGNLLVSLGLAENLHLRYPAQCSGGQLQRVLLAAALAPSPELLVLDEPTSALDPDTSVLVLGRLRAEAAQRQLVVVTHDLELARALDGDVLVLYGGSAVETGPAASVLASPRHPYTRGLLRAWPRENGKDLQGIAGTHEECARGCAFASRCSQRIARCAEEAPALDATGVACLRGGIVTVLSARGVHKRLGGQAVLAGVDLEVQSGETVVIVGASGAGKSTLARILVGLQQADAGTVATPAREEGGAAAGVAYVPQHAGASVASHFTVFEAVAEPLVIGGRDSVDACRAAALRALADVRLPATQAFLARPARSLSGGELQRLAIARALIADPAVLVADEPTAALDASVQAKVLRLLLDVQDARGLALLLITHNLPVARHVADRIVRLEDGRCVALPGPPAGPEKAAPAAWMRLA</sequence>
<dbReference type="InterPro" id="IPR003439">
    <property type="entry name" value="ABC_transporter-like_ATP-bd"/>
</dbReference>
<dbReference type="InterPro" id="IPR027417">
    <property type="entry name" value="P-loop_NTPase"/>
</dbReference>
<name>A0A5C4NZC8_9BURK</name>
<accession>A0A5C4NZC8</accession>
<dbReference type="PANTHER" id="PTHR43776">
    <property type="entry name" value="TRANSPORT ATP-BINDING PROTEIN"/>
    <property type="match status" value="1"/>
</dbReference>
<gene>
    <name evidence="7" type="ORF">FHI69_04700</name>
</gene>
<dbReference type="SMART" id="SM00382">
    <property type="entry name" value="AAA"/>
    <property type="match status" value="2"/>
</dbReference>
<evidence type="ECO:0000256" key="1">
    <source>
        <dbReference type="ARBA" id="ARBA00005417"/>
    </source>
</evidence>
<feature type="domain" description="ABC transporter" evidence="6">
    <location>
        <begin position="302"/>
        <end position="535"/>
    </location>
</feature>
<evidence type="ECO:0000313" key="7">
    <source>
        <dbReference type="EMBL" id="TNC78586.1"/>
    </source>
</evidence>
<dbReference type="NCBIfam" id="TIGR01727">
    <property type="entry name" value="oligo_HPY"/>
    <property type="match status" value="1"/>
</dbReference>
<dbReference type="InterPro" id="IPR025662">
    <property type="entry name" value="Sigma_54_int_dom_ATP-bd_1"/>
</dbReference>
<dbReference type="Gene3D" id="3.40.50.300">
    <property type="entry name" value="P-loop containing nucleotide triphosphate hydrolases"/>
    <property type="match status" value="2"/>
</dbReference>
<dbReference type="PROSITE" id="PS00675">
    <property type="entry name" value="SIGMA54_INTERACT_1"/>
    <property type="match status" value="1"/>
</dbReference>
<evidence type="ECO:0000256" key="2">
    <source>
        <dbReference type="ARBA" id="ARBA00022448"/>
    </source>
</evidence>
<comment type="similarity">
    <text evidence="1">Belongs to the ABC transporter superfamily.</text>
</comment>
<protein>
    <submittedName>
        <fullName evidence="7">ABC transporter ATP-binding protein</fullName>
    </submittedName>
</protein>
<proteinExistence type="inferred from homology"/>
<evidence type="ECO:0000256" key="3">
    <source>
        <dbReference type="ARBA" id="ARBA00022475"/>
    </source>
</evidence>
<dbReference type="PROSITE" id="PS50893">
    <property type="entry name" value="ABC_TRANSPORTER_2"/>
    <property type="match status" value="2"/>
</dbReference>
<dbReference type="InterPro" id="IPR003593">
    <property type="entry name" value="AAA+_ATPase"/>
</dbReference>
<dbReference type="PROSITE" id="PS00211">
    <property type="entry name" value="ABC_TRANSPORTER_1"/>
    <property type="match status" value="2"/>
</dbReference>
<organism evidence="7 8">
    <name type="scientific">Janthinobacterium lividum</name>
    <dbReference type="NCBI Taxonomy" id="29581"/>
    <lineage>
        <taxon>Bacteria</taxon>
        <taxon>Pseudomonadati</taxon>
        <taxon>Pseudomonadota</taxon>
        <taxon>Betaproteobacteria</taxon>
        <taxon>Burkholderiales</taxon>
        <taxon>Oxalobacteraceae</taxon>
        <taxon>Janthinobacterium</taxon>
    </lineage>
</organism>
<dbReference type="EMBL" id="VDGE01000001">
    <property type="protein sequence ID" value="TNC78586.1"/>
    <property type="molecule type" value="Genomic_DNA"/>
</dbReference>
<dbReference type="Proteomes" id="UP000305681">
    <property type="component" value="Unassembled WGS sequence"/>
</dbReference>
<dbReference type="GO" id="GO:0016887">
    <property type="term" value="F:ATP hydrolysis activity"/>
    <property type="evidence" value="ECO:0007669"/>
    <property type="project" value="InterPro"/>
</dbReference>
<evidence type="ECO:0000259" key="6">
    <source>
        <dbReference type="PROSITE" id="PS50893"/>
    </source>
</evidence>
<dbReference type="GO" id="GO:0015833">
    <property type="term" value="P:peptide transport"/>
    <property type="evidence" value="ECO:0007669"/>
    <property type="project" value="InterPro"/>
</dbReference>
<feature type="domain" description="ABC transporter" evidence="6">
    <location>
        <begin position="2"/>
        <end position="241"/>
    </location>
</feature>
<dbReference type="GO" id="GO:0055085">
    <property type="term" value="P:transmembrane transport"/>
    <property type="evidence" value="ECO:0007669"/>
    <property type="project" value="UniProtKB-ARBA"/>
</dbReference>
<keyword evidence="5 7" id="KW-0067">ATP-binding</keyword>
<comment type="caution">
    <text evidence="7">The sequence shown here is derived from an EMBL/GenBank/DDBJ whole genome shotgun (WGS) entry which is preliminary data.</text>
</comment>